<comment type="caution">
    <text evidence="1">The sequence shown here is derived from an EMBL/GenBank/DDBJ whole genome shotgun (WGS) entry which is preliminary data.</text>
</comment>
<sequence length="497" mass="55459">MFSPLRAISSIAQSFVGLAQDSSEDWAKDSDLDGETLTSYSGISERMHIPLTEHQPPIFLVDGFMSFEVMGIWNRLQTHFRLISARNDVPCPKVYRLASGGVASSHDTAVSLFYQIKGGLEDFGHEHSVKSRHDRFGVEFPGMYPEWSGDRPVHIMAHSLGGNALMELQKLLDERFFVDKNGIPYATSASWVISAAFLSSPLRGTHTTFLLGATPGSPEKIHPFSLGRALYFSTQLWEWLDWEDGGKGWLGIHFRMSHFGIARNRSLLSFGKGLFSSDLFDNGIDNSSADASLVKCAQSPYKTFSTTFYRSYATIMTREDSNGREVPIPHILPFLSTLSGYIGSYDFEKNGNGLLDACIPRQSGWHKNDGVCPLISQIHPQDCDPAHCTHFELPTPYKSQTPTLPESLVKGHWYSSTILDCSHVDLIPGVDFPSLPKVLLGAKDFISWASKILNPFPDFDEKALAPVPEYWLPHYRDAFMTDYTLFVARVNASLGNR</sequence>
<evidence type="ECO:0000313" key="2">
    <source>
        <dbReference type="Proteomes" id="UP001165960"/>
    </source>
</evidence>
<name>A0ACC2S5U5_9FUNG</name>
<dbReference type="EMBL" id="QTSX02005782">
    <property type="protein sequence ID" value="KAJ9057587.1"/>
    <property type="molecule type" value="Genomic_DNA"/>
</dbReference>
<reference evidence="1" key="1">
    <citation type="submission" date="2022-04" db="EMBL/GenBank/DDBJ databases">
        <title>Genome of the entomopathogenic fungus Entomophthora muscae.</title>
        <authorList>
            <person name="Elya C."/>
            <person name="Lovett B.R."/>
            <person name="Lee E."/>
            <person name="Macias A.M."/>
            <person name="Hajek A.E."/>
            <person name="De Bivort B.L."/>
            <person name="Kasson M.T."/>
            <person name="De Fine Licht H.H."/>
            <person name="Stajich J.E."/>
        </authorList>
    </citation>
    <scope>NUCLEOTIDE SEQUENCE</scope>
    <source>
        <strain evidence="1">Berkeley</strain>
    </source>
</reference>
<protein>
    <submittedName>
        <fullName evidence="1">Uncharacterized protein</fullName>
    </submittedName>
</protein>
<proteinExistence type="predicted"/>
<keyword evidence="2" id="KW-1185">Reference proteome</keyword>
<evidence type="ECO:0000313" key="1">
    <source>
        <dbReference type="EMBL" id="KAJ9057587.1"/>
    </source>
</evidence>
<dbReference type="Proteomes" id="UP001165960">
    <property type="component" value="Unassembled WGS sequence"/>
</dbReference>
<gene>
    <name evidence="1" type="ORF">DSO57_1021276</name>
</gene>
<organism evidence="1 2">
    <name type="scientific">Entomophthora muscae</name>
    <dbReference type="NCBI Taxonomy" id="34485"/>
    <lineage>
        <taxon>Eukaryota</taxon>
        <taxon>Fungi</taxon>
        <taxon>Fungi incertae sedis</taxon>
        <taxon>Zoopagomycota</taxon>
        <taxon>Entomophthoromycotina</taxon>
        <taxon>Entomophthoromycetes</taxon>
        <taxon>Entomophthorales</taxon>
        <taxon>Entomophthoraceae</taxon>
        <taxon>Entomophthora</taxon>
    </lineage>
</organism>
<accession>A0ACC2S5U5</accession>